<gene>
    <name evidence="2" type="ORF">NSPZN2_40126</name>
</gene>
<feature type="region of interest" description="Disordered" evidence="1">
    <location>
        <begin position="41"/>
        <end position="62"/>
    </location>
</feature>
<evidence type="ECO:0000313" key="3">
    <source>
        <dbReference type="Proteomes" id="UP000675880"/>
    </source>
</evidence>
<evidence type="ECO:0000313" key="2">
    <source>
        <dbReference type="EMBL" id="CAE6767751.1"/>
    </source>
</evidence>
<sequence>MSSRMPVQPVDHDQDLAVGAEAVEKYGPTDTYIRLRGEGYGTASLPASRGSACQGRRRCPTA</sequence>
<name>A0ABM8RRJ1_9BACT</name>
<proteinExistence type="predicted"/>
<keyword evidence="3" id="KW-1185">Reference proteome</keyword>
<protein>
    <submittedName>
        <fullName evidence="2">Uncharacterized protein</fullName>
    </submittedName>
</protein>
<dbReference type="Proteomes" id="UP000675880">
    <property type="component" value="Unassembled WGS sequence"/>
</dbReference>
<comment type="caution">
    <text evidence="2">The sequence shown here is derived from an EMBL/GenBank/DDBJ whole genome shotgun (WGS) entry which is preliminary data.</text>
</comment>
<accession>A0ABM8RRJ1</accession>
<evidence type="ECO:0000256" key="1">
    <source>
        <dbReference type="SAM" id="MobiDB-lite"/>
    </source>
</evidence>
<dbReference type="EMBL" id="CAJNBJ010000017">
    <property type="protein sequence ID" value="CAE6767751.1"/>
    <property type="molecule type" value="Genomic_DNA"/>
</dbReference>
<reference evidence="2 3" key="1">
    <citation type="submission" date="2021-02" db="EMBL/GenBank/DDBJ databases">
        <authorList>
            <person name="Han P."/>
        </authorList>
    </citation>
    <scope>NUCLEOTIDE SEQUENCE [LARGE SCALE GENOMIC DNA]</scope>
    <source>
        <strain evidence="2">Candidatus Nitrospira sp. ZN2</strain>
    </source>
</reference>
<organism evidence="2 3">
    <name type="scientific">Nitrospira defluvii</name>
    <dbReference type="NCBI Taxonomy" id="330214"/>
    <lineage>
        <taxon>Bacteria</taxon>
        <taxon>Pseudomonadati</taxon>
        <taxon>Nitrospirota</taxon>
        <taxon>Nitrospiria</taxon>
        <taxon>Nitrospirales</taxon>
        <taxon>Nitrospiraceae</taxon>
        <taxon>Nitrospira</taxon>
    </lineage>
</organism>